<keyword evidence="2" id="KW-0547">Nucleotide-binding</keyword>
<keyword evidence="5" id="KW-1185">Reference proteome</keyword>
<dbReference type="InterPro" id="IPR003812">
    <property type="entry name" value="Fido"/>
</dbReference>
<evidence type="ECO:0000313" key="4">
    <source>
        <dbReference type="EMBL" id="SEO31188.1"/>
    </source>
</evidence>
<dbReference type="PROSITE" id="PS51459">
    <property type="entry name" value="FIDO"/>
    <property type="match status" value="1"/>
</dbReference>
<feature type="domain" description="Fido" evidence="3">
    <location>
        <begin position="113"/>
        <end position="270"/>
    </location>
</feature>
<reference evidence="4 5" key="1">
    <citation type="submission" date="2016-10" db="EMBL/GenBank/DDBJ databases">
        <authorList>
            <person name="de Groot N.N."/>
        </authorList>
    </citation>
    <scope>NUCLEOTIDE SEQUENCE [LARGE SCALE GENOMIC DNA]</scope>
    <source>
        <strain evidence="4 5">CGMCC 1.10836</strain>
    </source>
</reference>
<sequence>MYIWERPAWPVLTWRDASIATPLAAVRHDQGRLIGRMESLGFKLREEAVLQTLTQDVLKTSEIEGEALDATQVRSSLARRLGIDIGALPPTDRNVEGIVEVMLDATRNYTAPLTAERLFGWHAALFPTGRSGMTRIRVGDWRDDSSGPMQVVSGPFGKERIHYAAPPAERVAAEMGAFLEWFNAPLTMDPVIKAALAHLWFVTIHPFEDGNGRIARAIADLTLARSEASPQRFYSMSAQIQIERSDYYDELERTQKRATDVTDWLTWFLACLGRAIHGADGVLAAVTTKTQFWERAAALALNERQIKILNRLLDGFEGKMTSSKWATIAKCSQDTANRDITALLDLGLLRKGDAGGRSTSYELAL</sequence>
<dbReference type="InterPro" id="IPR040198">
    <property type="entry name" value="Fido_containing"/>
</dbReference>
<dbReference type="STRING" id="1077947.SAMN05216227_10923"/>
<organism evidence="4 5">
    <name type="scientific">Pseudorhodobacter antarcticus</name>
    <dbReference type="NCBI Taxonomy" id="1077947"/>
    <lineage>
        <taxon>Bacteria</taxon>
        <taxon>Pseudomonadati</taxon>
        <taxon>Pseudomonadota</taxon>
        <taxon>Alphaproteobacteria</taxon>
        <taxon>Rhodobacterales</taxon>
        <taxon>Paracoccaceae</taxon>
        <taxon>Pseudorhodobacter</taxon>
    </lineage>
</organism>
<dbReference type="GO" id="GO:0005524">
    <property type="term" value="F:ATP binding"/>
    <property type="evidence" value="ECO:0007669"/>
    <property type="project" value="UniProtKB-KW"/>
</dbReference>
<dbReference type="InterPro" id="IPR025230">
    <property type="entry name" value="DUF4172"/>
</dbReference>
<dbReference type="Proteomes" id="UP000183002">
    <property type="component" value="Unassembled WGS sequence"/>
</dbReference>
<dbReference type="Pfam" id="PF02661">
    <property type="entry name" value="Fic"/>
    <property type="match status" value="1"/>
</dbReference>
<dbReference type="Gene3D" id="1.10.3290.10">
    <property type="entry name" value="Fido-like domain"/>
    <property type="match status" value="1"/>
</dbReference>
<dbReference type="PANTHER" id="PTHR13504:SF33">
    <property type="entry name" value="FIC FAMILY PROTEIN"/>
    <property type="match status" value="1"/>
</dbReference>
<dbReference type="AlphaFoldDB" id="A0A1H8NP67"/>
<feature type="binding site" evidence="2">
    <location>
        <begin position="247"/>
        <end position="248"/>
    </location>
    <ligand>
        <name>ATP</name>
        <dbReference type="ChEBI" id="CHEBI:30616"/>
    </ligand>
</feature>
<evidence type="ECO:0000259" key="3">
    <source>
        <dbReference type="PROSITE" id="PS51459"/>
    </source>
</evidence>
<dbReference type="RefSeq" id="WP_050520774.1">
    <property type="nucleotide sequence ID" value="NZ_FOCO01000092.1"/>
</dbReference>
<keyword evidence="2" id="KW-0067">ATP-binding</keyword>
<dbReference type="SUPFAM" id="SSF140931">
    <property type="entry name" value="Fic-like"/>
    <property type="match status" value="1"/>
</dbReference>
<dbReference type="Pfam" id="PF13776">
    <property type="entry name" value="DUF4172"/>
    <property type="match status" value="1"/>
</dbReference>
<dbReference type="PANTHER" id="PTHR13504">
    <property type="entry name" value="FIDO DOMAIN-CONTAINING PROTEIN DDB_G0283145"/>
    <property type="match status" value="1"/>
</dbReference>
<dbReference type="EMBL" id="FOCO01000092">
    <property type="protein sequence ID" value="SEO31188.1"/>
    <property type="molecule type" value="Genomic_DNA"/>
</dbReference>
<feature type="binding site" evidence="2">
    <location>
        <begin position="209"/>
        <end position="216"/>
    </location>
    <ligand>
        <name>ATP</name>
        <dbReference type="ChEBI" id="CHEBI:30616"/>
    </ligand>
</feature>
<dbReference type="OrthoDB" id="9813719at2"/>
<proteinExistence type="predicted"/>
<protein>
    <submittedName>
        <fullName evidence="4">Fic family protein</fullName>
    </submittedName>
</protein>
<evidence type="ECO:0000256" key="1">
    <source>
        <dbReference type="PIRSR" id="PIRSR640198-1"/>
    </source>
</evidence>
<feature type="active site" evidence="1">
    <location>
        <position position="205"/>
    </location>
</feature>
<accession>A0A1H8NP67</accession>
<evidence type="ECO:0000313" key="5">
    <source>
        <dbReference type="Proteomes" id="UP000183002"/>
    </source>
</evidence>
<dbReference type="InterPro" id="IPR036597">
    <property type="entry name" value="Fido-like_dom_sf"/>
</dbReference>
<gene>
    <name evidence="4" type="ORF">SAMN05216227_10923</name>
</gene>
<name>A0A1H8NP67_9RHOB</name>
<evidence type="ECO:0000256" key="2">
    <source>
        <dbReference type="PIRSR" id="PIRSR640198-2"/>
    </source>
</evidence>